<dbReference type="GO" id="GO:0000781">
    <property type="term" value="C:chromosome, telomeric region"/>
    <property type="evidence" value="ECO:0007669"/>
    <property type="project" value="UniProtKB-SubCell"/>
</dbReference>
<dbReference type="GO" id="GO:0043130">
    <property type="term" value="F:ubiquitin binding"/>
    <property type="evidence" value="ECO:0007669"/>
    <property type="project" value="InterPro"/>
</dbReference>
<gene>
    <name evidence="18" type="ORF">UCRPC4_g01417</name>
</gene>
<evidence type="ECO:0000256" key="13">
    <source>
        <dbReference type="ARBA" id="ARBA00023125"/>
    </source>
</evidence>
<feature type="compositionally biased region" description="Polar residues" evidence="16">
    <location>
        <begin position="314"/>
        <end position="335"/>
    </location>
</feature>
<feature type="region of interest" description="Disordered" evidence="16">
    <location>
        <begin position="668"/>
        <end position="817"/>
    </location>
</feature>
<keyword evidence="7" id="KW-0963">Cytoplasm</keyword>
<reference evidence="18 19" key="1">
    <citation type="submission" date="2015-05" db="EMBL/GenBank/DDBJ databases">
        <title>Distinctive expansion of gene families associated with plant cell wall degradation and secondary metabolism in the genomes of grapevine trunk pathogens.</title>
        <authorList>
            <person name="Lawrence D.P."/>
            <person name="Travadon R."/>
            <person name="Rolshausen P.E."/>
            <person name="Baumgartner K."/>
        </authorList>
    </citation>
    <scope>NUCLEOTIDE SEQUENCE [LARGE SCALE GENOMIC DNA]</scope>
    <source>
        <strain evidence="18">UCRPC4</strain>
    </source>
</reference>
<dbReference type="PANTHER" id="PTHR16308:SF13">
    <property type="entry name" value="PROTEIN LINGERER"/>
    <property type="match status" value="1"/>
</dbReference>
<keyword evidence="6" id="KW-0158">Chromosome</keyword>
<evidence type="ECO:0000313" key="19">
    <source>
        <dbReference type="Proteomes" id="UP000053317"/>
    </source>
</evidence>
<feature type="compositionally biased region" description="Low complexity" evidence="16">
    <location>
        <begin position="235"/>
        <end position="248"/>
    </location>
</feature>
<keyword evidence="9" id="KW-0227">DNA damage</keyword>
<dbReference type="GO" id="GO:0005634">
    <property type="term" value="C:nucleus"/>
    <property type="evidence" value="ECO:0007669"/>
    <property type="project" value="UniProtKB-SubCell"/>
</dbReference>
<evidence type="ECO:0000256" key="16">
    <source>
        <dbReference type="SAM" id="MobiDB-lite"/>
    </source>
</evidence>
<evidence type="ECO:0000256" key="11">
    <source>
        <dbReference type="ARBA" id="ARBA00022843"/>
    </source>
</evidence>
<dbReference type="GO" id="GO:0005737">
    <property type="term" value="C:cytoplasm"/>
    <property type="evidence" value="ECO:0007669"/>
    <property type="project" value="UniProtKB-SubCell"/>
</dbReference>
<evidence type="ECO:0000256" key="6">
    <source>
        <dbReference type="ARBA" id="ARBA00022454"/>
    </source>
</evidence>
<evidence type="ECO:0000256" key="3">
    <source>
        <dbReference type="ARBA" id="ARBA00004574"/>
    </source>
</evidence>
<evidence type="ECO:0000259" key="17">
    <source>
        <dbReference type="Pfam" id="PF02845"/>
    </source>
</evidence>
<evidence type="ECO:0000256" key="8">
    <source>
        <dbReference type="ARBA" id="ARBA00022553"/>
    </source>
</evidence>
<feature type="region of interest" description="Disordered" evidence="16">
    <location>
        <begin position="100"/>
        <end position="173"/>
    </location>
</feature>
<feature type="compositionally biased region" description="Low complexity" evidence="16">
    <location>
        <begin position="498"/>
        <end position="519"/>
    </location>
</feature>
<keyword evidence="19" id="KW-1185">Reference proteome</keyword>
<evidence type="ECO:0000256" key="7">
    <source>
        <dbReference type="ARBA" id="ARBA00022490"/>
    </source>
</evidence>
<feature type="compositionally biased region" description="Polar residues" evidence="16">
    <location>
        <begin position="520"/>
        <end position="550"/>
    </location>
</feature>
<dbReference type="Proteomes" id="UP000053317">
    <property type="component" value="Unassembled WGS sequence"/>
</dbReference>
<feature type="compositionally biased region" description="Polar residues" evidence="16">
    <location>
        <begin position="276"/>
        <end position="294"/>
    </location>
</feature>
<keyword evidence="13" id="KW-0238">DNA-binding</keyword>
<feature type="region of interest" description="Disordered" evidence="16">
    <location>
        <begin position="385"/>
        <end position="604"/>
    </location>
</feature>
<accession>A0A0G2EXB5</accession>
<dbReference type="PANTHER" id="PTHR16308">
    <property type="entry name" value="UBIQUITIN ASSOCIATED PROTEIN 2-LIKE/LINGERER"/>
    <property type="match status" value="1"/>
</dbReference>
<proteinExistence type="inferred from homology"/>
<feature type="compositionally biased region" description="Low complexity" evidence="16">
    <location>
        <begin position="771"/>
        <end position="793"/>
    </location>
</feature>
<keyword evidence="8" id="KW-0597">Phosphoprotein</keyword>
<keyword evidence="11" id="KW-0832">Ubl conjugation</keyword>
<evidence type="ECO:0000256" key="12">
    <source>
        <dbReference type="ARBA" id="ARBA00022895"/>
    </source>
</evidence>
<feature type="compositionally biased region" description="Acidic residues" evidence="16">
    <location>
        <begin position="397"/>
        <end position="406"/>
    </location>
</feature>
<evidence type="ECO:0000313" key="18">
    <source>
        <dbReference type="EMBL" id="KKY26726.1"/>
    </source>
</evidence>
<keyword evidence="12" id="KW-0779">Telomere</keyword>
<evidence type="ECO:0000256" key="2">
    <source>
        <dbReference type="ARBA" id="ARBA00004496"/>
    </source>
</evidence>
<dbReference type="GO" id="GO:0003677">
    <property type="term" value="F:DNA binding"/>
    <property type="evidence" value="ECO:0007669"/>
    <property type="project" value="UniProtKB-KW"/>
</dbReference>
<dbReference type="CDD" id="cd14368">
    <property type="entry name" value="CUE_DEF1_like"/>
    <property type="match status" value="1"/>
</dbReference>
<feature type="compositionally biased region" description="Pro residues" evidence="16">
    <location>
        <begin position="249"/>
        <end position="263"/>
    </location>
</feature>
<evidence type="ECO:0000256" key="15">
    <source>
        <dbReference type="ARBA" id="ARBA00023242"/>
    </source>
</evidence>
<feature type="compositionally biased region" description="Low complexity" evidence="16">
    <location>
        <begin position="459"/>
        <end position="468"/>
    </location>
</feature>
<feature type="compositionally biased region" description="Basic and acidic residues" evidence="16">
    <location>
        <begin position="295"/>
        <end position="313"/>
    </location>
</feature>
<evidence type="ECO:0000256" key="5">
    <source>
        <dbReference type="ARBA" id="ARBA00020536"/>
    </source>
</evidence>
<comment type="caution">
    <text evidence="18">The sequence shown here is derived from an EMBL/GenBank/DDBJ whole genome shotgun (WGS) entry which is preliminary data.</text>
</comment>
<evidence type="ECO:0000256" key="1">
    <source>
        <dbReference type="ARBA" id="ARBA00004123"/>
    </source>
</evidence>
<dbReference type="InterPro" id="IPR003892">
    <property type="entry name" value="CUE"/>
</dbReference>
<sequence length="834" mass="88531">MAETQSRPTRGRGSYRGGRGGHSYRGGRGATKPVADDVPTESFEDQGEIGELKKKYATKVPLLKEMFPDWTTEDLVFTLDETNGDETAAIDRITEGQASQWGEVKKKHVDRSRSKVKEATAAIPDTTATSTRGRGRGGLETRGRGRGDRGRGRGGRAGAHTNGTRTADKPAKTTVEAFGDAVATTDAITEATTNGDATITEPVKEKDTLVEALKAAPAKPAAWSALFAKPPPVKSAPKSAQTPAIPAAQPVPEPTTEAPPEPSLPAAQPEHPHSEQPITPQIETATESDATLTPSKDELTENNVEKLPDESHPVDTQTAASTVGSTLDPHSQLSSAAPLRPGLSGYAASALKATATPRSASYQRRILEQQEAVVMPGDRAVDRAAVQFGSMGLNGGDEPEAEEEREQPETRAQPPTDSPVAPRASLPPAPIQHQQPSLPQPVEPVIAARPAPGLPPAPQQQSPIQPSAYSDYGRYGAKSYDPFGQQAMPTHSQPESFAATQSQTQPTTSAPAEYSSYYSANQQRDAYNNNYYGNYMQSQEAQQRTGSAFGSSGPDAPSQYGGRSSGHNTPNPATQAQQQPQQGQQGQQVPHGQNAPAGYPYGGYPSTYGGYPQYNQYGMHHQHQYGRNRPMFDDARRYENSGGNYMDHNNYYGGHYGGSYGKGPNMYGQPQHQYSYDHSASPANASGFGPASMSGRDSGYRTGSAQPSEAQQSNSAYDPFGRSQSGFSGAQPSLTQQSGGEDASKSGPSPSLTQVNRPESATNSISNQHASQSSTFPPPQSQQSQAFGGYPQYGLGGGFSGHQGNQSNQGYGSYGAHGFGGYGYGRSNWGQYGH</sequence>
<feature type="compositionally biased region" description="Basic and acidic residues" evidence="16">
    <location>
        <begin position="137"/>
        <end position="151"/>
    </location>
</feature>
<keyword evidence="10" id="KW-0833">Ubl conjugation pathway</keyword>
<name>A0A0G2EXB5_PHACM</name>
<reference evidence="18 19" key="2">
    <citation type="submission" date="2015-05" db="EMBL/GenBank/DDBJ databases">
        <authorList>
            <person name="Morales-Cruz A."/>
            <person name="Amrine K.C."/>
            <person name="Cantu D."/>
        </authorList>
    </citation>
    <scope>NUCLEOTIDE SEQUENCE [LARGE SCALE GENOMIC DNA]</scope>
    <source>
        <strain evidence="18">UCRPC4</strain>
    </source>
</reference>
<dbReference type="AlphaFoldDB" id="A0A0G2EXB5"/>
<feature type="compositionally biased region" description="Low complexity" evidence="16">
    <location>
        <begin position="568"/>
        <end position="604"/>
    </location>
</feature>
<feature type="region of interest" description="Disordered" evidence="16">
    <location>
        <begin position="1"/>
        <end position="46"/>
    </location>
</feature>
<feature type="compositionally biased region" description="Polar residues" evidence="16">
    <location>
        <begin position="746"/>
        <end position="770"/>
    </location>
</feature>
<comment type="subcellular location">
    <subcellularLocation>
        <location evidence="3">Chromosome</location>
        <location evidence="3">Telomere</location>
    </subcellularLocation>
    <subcellularLocation>
        <location evidence="2">Cytoplasm</location>
    </subcellularLocation>
    <subcellularLocation>
        <location evidence="1">Nucleus</location>
    </subcellularLocation>
</comment>
<keyword evidence="14" id="KW-0234">DNA repair</keyword>
<dbReference type="Pfam" id="PF02845">
    <property type="entry name" value="CUE"/>
    <property type="match status" value="1"/>
</dbReference>
<dbReference type="OrthoDB" id="5396806at2759"/>
<evidence type="ECO:0000256" key="14">
    <source>
        <dbReference type="ARBA" id="ARBA00023204"/>
    </source>
</evidence>
<feature type="compositionally biased region" description="Polar residues" evidence="16">
    <location>
        <begin position="668"/>
        <end position="684"/>
    </location>
</feature>
<comment type="similarity">
    <text evidence="4">Belongs to the DEF1 family.</text>
</comment>
<dbReference type="InterPro" id="IPR041803">
    <property type="entry name" value="DEF1_CUE"/>
</dbReference>
<dbReference type="EMBL" id="LCWF01000034">
    <property type="protein sequence ID" value="KKY26726.1"/>
    <property type="molecule type" value="Genomic_DNA"/>
</dbReference>
<dbReference type="GO" id="GO:0006281">
    <property type="term" value="P:DNA repair"/>
    <property type="evidence" value="ECO:0007669"/>
    <property type="project" value="UniProtKB-KW"/>
</dbReference>
<evidence type="ECO:0000256" key="4">
    <source>
        <dbReference type="ARBA" id="ARBA00005491"/>
    </source>
</evidence>
<keyword evidence="15" id="KW-0539">Nucleus</keyword>
<feature type="region of interest" description="Disordered" evidence="16">
    <location>
        <begin position="229"/>
        <end position="342"/>
    </location>
</feature>
<feature type="compositionally biased region" description="Gly residues" evidence="16">
    <location>
        <begin position="14"/>
        <end position="29"/>
    </location>
</feature>
<evidence type="ECO:0000256" key="9">
    <source>
        <dbReference type="ARBA" id="ARBA00022763"/>
    </source>
</evidence>
<dbReference type="InterPro" id="IPR051833">
    <property type="entry name" value="TC-DDR_regulator"/>
</dbReference>
<evidence type="ECO:0000256" key="10">
    <source>
        <dbReference type="ARBA" id="ARBA00022786"/>
    </source>
</evidence>
<protein>
    <recommendedName>
        <fullName evidence="5">RNA polymerase II degradation factor 1</fullName>
    </recommendedName>
</protein>
<feature type="domain" description="CUE" evidence="17">
    <location>
        <begin position="63"/>
        <end position="97"/>
    </location>
</feature>
<organism evidence="18 19">
    <name type="scientific">Phaeomoniella chlamydospora</name>
    <name type="common">Phaeoacremonium chlamydosporum</name>
    <dbReference type="NCBI Taxonomy" id="158046"/>
    <lineage>
        <taxon>Eukaryota</taxon>
        <taxon>Fungi</taxon>
        <taxon>Dikarya</taxon>
        <taxon>Ascomycota</taxon>
        <taxon>Pezizomycotina</taxon>
        <taxon>Eurotiomycetes</taxon>
        <taxon>Chaetothyriomycetidae</taxon>
        <taxon>Phaeomoniellales</taxon>
        <taxon>Phaeomoniellaceae</taxon>
        <taxon>Phaeomoniella</taxon>
    </lineage>
</organism>
<feature type="compositionally biased region" description="Polar residues" evidence="16">
    <location>
        <begin position="701"/>
        <end position="739"/>
    </location>
</feature>